<dbReference type="InterPro" id="IPR007374">
    <property type="entry name" value="ASCH_domain"/>
</dbReference>
<organism evidence="2 3">
    <name type="scientific">Caloranaerobacter azorensis H53214</name>
    <dbReference type="NCBI Taxonomy" id="1156417"/>
    <lineage>
        <taxon>Bacteria</taxon>
        <taxon>Bacillati</taxon>
        <taxon>Bacillota</taxon>
        <taxon>Tissierellia</taxon>
        <taxon>Tissierellales</taxon>
        <taxon>Thermohalobacteraceae</taxon>
        <taxon>Caloranaerobacter</taxon>
    </lineage>
</organism>
<gene>
    <name evidence="2" type="ORF">Y919_09775</name>
</gene>
<dbReference type="PIRSF" id="PIRSF016134">
    <property type="entry name" value="UCP016134"/>
    <property type="match status" value="1"/>
</dbReference>
<protein>
    <recommendedName>
        <fullName evidence="1">ASCH domain-containing protein</fullName>
    </recommendedName>
</protein>
<evidence type="ECO:0000313" key="3">
    <source>
        <dbReference type="Proteomes" id="UP000029622"/>
    </source>
</evidence>
<name>A0A096BG27_9FIRM</name>
<dbReference type="InterPro" id="IPR015947">
    <property type="entry name" value="PUA-like_sf"/>
</dbReference>
<evidence type="ECO:0000259" key="1">
    <source>
        <dbReference type="SMART" id="SM01022"/>
    </source>
</evidence>
<dbReference type="InterPro" id="IPR016645">
    <property type="entry name" value="UCP016134"/>
</dbReference>
<dbReference type="CDD" id="cd06555">
    <property type="entry name" value="ASCH_PF0470_like"/>
    <property type="match status" value="1"/>
</dbReference>
<feature type="domain" description="ASCH" evidence="1">
    <location>
        <begin position="5"/>
        <end position="114"/>
    </location>
</feature>
<reference evidence="2 3" key="1">
    <citation type="submission" date="2013-12" db="EMBL/GenBank/DDBJ databases">
        <title>Draft genome sequence of Caloranaerobacter sp. H53214.</title>
        <authorList>
            <person name="Jiang L.J."/>
            <person name="Shao Z.Z."/>
            <person name="Long M.N."/>
        </authorList>
    </citation>
    <scope>NUCLEOTIDE SEQUENCE [LARGE SCALE GENOMIC DNA]</scope>
    <source>
        <strain evidence="2 3">H53214</strain>
    </source>
</reference>
<dbReference type="RefSeq" id="WP_035164294.1">
    <property type="nucleotide sequence ID" value="NZ_AZTB01000056.1"/>
</dbReference>
<comment type="caution">
    <text evidence="2">The sequence shown here is derived from an EMBL/GenBank/DDBJ whole genome shotgun (WGS) entry which is preliminary data.</text>
</comment>
<dbReference type="STRING" id="1156417.Y919_09775"/>
<dbReference type="SUPFAM" id="SSF88697">
    <property type="entry name" value="PUA domain-like"/>
    <property type="match status" value="1"/>
</dbReference>
<evidence type="ECO:0000313" key="2">
    <source>
        <dbReference type="EMBL" id="KGG79827.1"/>
    </source>
</evidence>
<dbReference type="Proteomes" id="UP000029622">
    <property type="component" value="Unassembled WGS sequence"/>
</dbReference>
<dbReference type="Gene3D" id="2.30.130.30">
    <property type="entry name" value="Hypothetical protein"/>
    <property type="match status" value="1"/>
</dbReference>
<dbReference type="AlphaFoldDB" id="A0A096BG27"/>
<accession>A0A096BG27</accession>
<dbReference type="EMBL" id="AZTB01000056">
    <property type="protein sequence ID" value="KGG79827.1"/>
    <property type="molecule type" value="Genomic_DNA"/>
</dbReference>
<proteinExistence type="predicted"/>
<sequence length="114" mass="13830">MEHFMRLFEGTFELIRSRKKIIEVRLNDEKRQKVKIGDTITFSKLPDCEERLRVKVLGLLHYYTFEQLYEDIPFSYFGCEGKSMEWMLEKTYEIYTKEQEEKYGALGIRIELIE</sequence>
<dbReference type="Pfam" id="PF04266">
    <property type="entry name" value="ASCH"/>
    <property type="match status" value="1"/>
</dbReference>
<dbReference type="SMART" id="SM01022">
    <property type="entry name" value="ASCH"/>
    <property type="match status" value="1"/>
</dbReference>